<sequence>MKPTVENITIKPIDTNRSKYDTTFLEKYLEKHKINFNKRKLQLEKSQKIKQSSFVSNITTPTWRRAGSITHHDLQGGFINSQGILNKKDKKKLGSKLTARYRSTIRKNYRSYTEDEHTSFDLKNRTRDNLSQQYQKFKISLARSTRKHHLHSHSKPITPIHKKKKIMSNRSHGLRTDPSYDNSIPQIELSQKLKSLEEEVKRKKRAVLKERQMNSMLKEENKNLSKTNNVLTKKELSTTSSSFTINASVAGNIYENFMIKDLKCDLGRIQGQIDEHNGKNKYTQSDIDVIKKDNKAIKRTIEEVKKYKAMLDTKVNYSNNREKNAASNEFTSRKNNTVGVTFSSGGKIESSSIGFIGSQELVRVEKLSTALSSMSKVDNLMDTFIHCVDEMKRIMNRELQINIYLLDESLYHKIVENIEISKMRFLSRGAIDAMNYHVFTNNSSARIKPTFEDIESIKYGSRSNDVMVIPIGSSYSDIMMIVECKLSIEAEKPSNKIIESKMENSSATSEIDEFSNNDSHNQLGMTMKSISIIKGGFNILDEFTFKILLEFVKKRIEIITSKKDAISRKKTGKNLINLLGGIMKISTLTMLIGHWKEVLPEFFGFKDVGILFYDSIKDDLCTAGDVTSEFAKKMVGLDSETVIRFPNTIGVTGLAFKNSSIISRNDHNLNPVVDNISNQAEVKNFMIGAILGDEDKKAGILQFINKIGGEDVKNYDIQRFKAMRHFLGSCAENVTLTAVAINLIIMVKGKIGGVTNCLEICDQNQSEKSRKIDNLDKNVSMIRKKAEDEINHHNKAKEMVPELESFLNSVNNLLPNNRF</sequence>
<dbReference type="AlphaFoldDB" id="A0AAD2D7Z0"/>
<comment type="caution">
    <text evidence="2">The sequence shown here is derived from an EMBL/GenBank/DDBJ whole genome shotgun (WGS) entry which is preliminary data.</text>
</comment>
<feature type="coiled-coil region" evidence="1">
    <location>
        <begin position="186"/>
        <end position="234"/>
    </location>
</feature>
<accession>A0AAD2D7Z0</accession>
<dbReference type="EMBL" id="CAMPGE010026984">
    <property type="protein sequence ID" value="CAI2384649.1"/>
    <property type="molecule type" value="Genomic_DNA"/>
</dbReference>
<evidence type="ECO:0000313" key="2">
    <source>
        <dbReference type="EMBL" id="CAI2384649.1"/>
    </source>
</evidence>
<dbReference type="SUPFAM" id="SSF55781">
    <property type="entry name" value="GAF domain-like"/>
    <property type="match status" value="1"/>
</dbReference>
<reference evidence="2" key="1">
    <citation type="submission" date="2023-07" db="EMBL/GenBank/DDBJ databases">
        <authorList>
            <consortium name="AG Swart"/>
            <person name="Singh M."/>
            <person name="Singh A."/>
            <person name="Seah K."/>
            <person name="Emmerich C."/>
        </authorList>
    </citation>
    <scope>NUCLEOTIDE SEQUENCE</scope>
    <source>
        <strain evidence="2">DP1</strain>
    </source>
</reference>
<keyword evidence="1" id="KW-0175">Coiled coil</keyword>
<dbReference type="InterPro" id="IPR029016">
    <property type="entry name" value="GAF-like_dom_sf"/>
</dbReference>
<gene>
    <name evidence="2" type="ORF">ECRASSUSDP1_LOCUS26183</name>
</gene>
<keyword evidence="3" id="KW-1185">Reference proteome</keyword>
<dbReference type="Proteomes" id="UP001295684">
    <property type="component" value="Unassembled WGS sequence"/>
</dbReference>
<dbReference type="Gene3D" id="3.30.450.40">
    <property type="match status" value="1"/>
</dbReference>
<organism evidence="2 3">
    <name type="scientific">Euplotes crassus</name>
    <dbReference type="NCBI Taxonomy" id="5936"/>
    <lineage>
        <taxon>Eukaryota</taxon>
        <taxon>Sar</taxon>
        <taxon>Alveolata</taxon>
        <taxon>Ciliophora</taxon>
        <taxon>Intramacronucleata</taxon>
        <taxon>Spirotrichea</taxon>
        <taxon>Hypotrichia</taxon>
        <taxon>Euplotida</taxon>
        <taxon>Euplotidae</taxon>
        <taxon>Moneuplotes</taxon>
    </lineage>
</organism>
<name>A0AAD2D7Z0_EUPCR</name>
<evidence type="ECO:0000256" key="1">
    <source>
        <dbReference type="SAM" id="Coils"/>
    </source>
</evidence>
<proteinExistence type="predicted"/>
<evidence type="ECO:0000313" key="3">
    <source>
        <dbReference type="Proteomes" id="UP001295684"/>
    </source>
</evidence>
<protein>
    <submittedName>
        <fullName evidence="2">Uncharacterized protein</fullName>
    </submittedName>
</protein>